<evidence type="ECO:0000313" key="10">
    <source>
        <dbReference type="Proteomes" id="UP000282321"/>
    </source>
</evidence>
<evidence type="ECO:0000256" key="3">
    <source>
        <dbReference type="ARBA" id="ARBA00023125"/>
    </source>
</evidence>
<dbReference type="InterPro" id="IPR000943">
    <property type="entry name" value="RNA_pol_sigma70"/>
</dbReference>
<dbReference type="AlphaFoldDB" id="A0A660S6U9"/>
<dbReference type="Proteomes" id="UP000282321">
    <property type="component" value="Unassembled WGS sequence"/>
</dbReference>
<dbReference type="InterPro" id="IPR014284">
    <property type="entry name" value="RNA_pol_sigma-70_dom"/>
</dbReference>
<dbReference type="GO" id="GO:0006352">
    <property type="term" value="P:DNA-templated transcription initiation"/>
    <property type="evidence" value="ECO:0007669"/>
    <property type="project" value="InterPro"/>
</dbReference>
<dbReference type="Pfam" id="PF04539">
    <property type="entry name" value="Sigma70_r3"/>
    <property type="match status" value="1"/>
</dbReference>
<dbReference type="Gene3D" id="1.10.10.10">
    <property type="entry name" value="Winged helix-like DNA-binding domain superfamily/Winged helix DNA-binding domain"/>
    <property type="match status" value="2"/>
</dbReference>
<evidence type="ECO:0000259" key="5">
    <source>
        <dbReference type="Pfam" id="PF00140"/>
    </source>
</evidence>
<evidence type="ECO:0000313" key="9">
    <source>
        <dbReference type="EMBL" id="RKX65710.1"/>
    </source>
</evidence>
<name>A0A660S6U9_UNCT6</name>
<evidence type="ECO:0000256" key="1">
    <source>
        <dbReference type="ARBA" id="ARBA00023015"/>
    </source>
</evidence>
<feature type="domain" description="RNA polymerase sigma-70 region 4" evidence="8">
    <location>
        <begin position="220"/>
        <end position="271"/>
    </location>
</feature>
<reference evidence="9 10" key="1">
    <citation type="submission" date="2018-06" db="EMBL/GenBank/DDBJ databases">
        <title>Extensive metabolic versatility and redundancy in microbially diverse, dynamic hydrothermal sediments.</title>
        <authorList>
            <person name="Dombrowski N."/>
            <person name="Teske A."/>
            <person name="Baker B.J."/>
        </authorList>
    </citation>
    <scope>NUCLEOTIDE SEQUENCE [LARGE SCALE GENOMIC DNA]</scope>
    <source>
        <strain evidence="9">B35_G9</strain>
    </source>
</reference>
<feature type="domain" description="RNA polymerase sigma-70 region 2" evidence="7">
    <location>
        <begin position="55"/>
        <end position="121"/>
    </location>
</feature>
<dbReference type="SUPFAM" id="SSF88946">
    <property type="entry name" value="Sigma2 domain of RNA polymerase sigma factors"/>
    <property type="match status" value="1"/>
</dbReference>
<dbReference type="InterPro" id="IPR007624">
    <property type="entry name" value="RNA_pol_sigma70_r3"/>
</dbReference>
<accession>A0A660S6U9</accession>
<keyword evidence="1" id="KW-0805">Transcription regulation</keyword>
<feature type="domain" description="RNA polymerase sigma-70 region 1.2" evidence="5">
    <location>
        <begin position="14"/>
        <end position="46"/>
    </location>
</feature>
<dbReference type="InterPro" id="IPR007630">
    <property type="entry name" value="RNA_pol_sigma70_r4"/>
</dbReference>
<dbReference type="PRINTS" id="PR00046">
    <property type="entry name" value="SIGMA70FCT"/>
</dbReference>
<evidence type="ECO:0000259" key="7">
    <source>
        <dbReference type="Pfam" id="PF04542"/>
    </source>
</evidence>
<gene>
    <name evidence="9" type="ORF">DRP44_05715</name>
</gene>
<dbReference type="Pfam" id="PF04542">
    <property type="entry name" value="Sigma70_r2"/>
    <property type="match status" value="1"/>
</dbReference>
<keyword evidence="3" id="KW-0238">DNA-binding</keyword>
<dbReference type="InterPro" id="IPR050239">
    <property type="entry name" value="Sigma-70_RNA_pol_init_factors"/>
</dbReference>
<dbReference type="Pfam" id="PF00140">
    <property type="entry name" value="Sigma70_r1_2"/>
    <property type="match status" value="1"/>
</dbReference>
<evidence type="ECO:0000259" key="8">
    <source>
        <dbReference type="Pfam" id="PF04545"/>
    </source>
</evidence>
<dbReference type="PIRSF" id="PIRSF000770">
    <property type="entry name" value="RNA_pol_sigma-SigE/K"/>
    <property type="match status" value="1"/>
</dbReference>
<sequence length="289" mass="33240">MKSLKNVNNHLNKDSLDIYLDEIKNLPLLSPKEEVELAKRVREGDQKAIEKLTLANLRFVVKIAKEYQGRGVALADLINEGNLGLFRAAQKYDERKGVKFISYAVWWIRQAILKTILMNSRTVRLPQNRVEEISKITKAKDKLSQISGREPTLSELATELGISEKEVRNAAQIAQSDVSMSSKNLKNSIYFNKKSESLLYPSPEEAYERTALKENLLKKLKRLPEREAMILKMYFGLDGERPHTLEEIGNMNNITRERVRQIKERALKRLRLMSMEENEEHSNSNNTGA</sequence>
<dbReference type="InterPro" id="IPR036388">
    <property type="entry name" value="WH-like_DNA-bd_sf"/>
</dbReference>
<dbReference type="Pfam" id="PF04545">
    <property type="entry name" value="Sigma70_r4"/>
    <property type="match status" value="1"/>
</dbReference>
<dbReference type="InterPro" id="IPR009042">
    <property type="entry name" value="RNA_pol_sigma70_r1_2"/>
</dbReference>
<evidence type="ECO:0000256" key="4">
    <source>
        <dbReference type="ARBA" id="ARBA00023163"/>
    </source>
</evidence>
<evidence type="ECO:0000259" key="6">
    <source>
        <dbReference type="Pfam" id="PF04539"/>
    </source>
</evidence>
<evidence type="ECO:0000256" key="2">
    <source>
        <dbReference type="ARBA" id="ARBA00023082"/>
    </source>
</evidence>
<dbReference type="Gene3D" id="1.20.120.1810">
    <property type="match status" value="1"/>
</dbReference>
<proteinExistence type="predicted"/>
<dbReference type="InterPro" id="IPR013324">
    <property type="entry name" value="RNA_pol_sigma_r3/r4-like"/>
</dbReference>
<dbReference type="SUPFAM" id="SSF88659">
    <property type="entry name" value="Sigma3 and sigma4 domains of RNA polymerase sigma factors"/>
    <property type="match status" value="2"/>
</dbReference>
<keyword evidence="4" id="KW-0804">Transcription</keyword>
<dbReference type="InterPro" id="IPR007627">
    <property type="entry name" value="RNA_pol_sigma70_r2"/>
</dbReference>
<dbReference type="GO" id="GO:0003677">
    <property type="term" value="F:DNA binding"/>
    <property type="evidence" value="ECO:0007669"/>
    <property type="project" value="UniProtKB-KW"/>
</dbReference>
<dbReference type="NCBIfam" id="TIGR02937">
    <property type="entry name" value="sigma70-ECF"/>
    <property type="match status" value="1"/>
</dbReference>
<dbReference type="EMBL" id="QNBC01000075">
    <property type="protein sequence ID" value="RKX65710.1"/>
    <property type="molecule type" value="Genomic_DNA"/>
</dbReference>
<comment type="caution">
    <text evidence="9">The sequence shown here is derived from an EMBL/GenBank/DDBJ whole genome shotgun (WGS) entry which is preliminary data.</text>
</comment>
<protein>
    <submittedName>
        <fullName evidence="9">RNA polymerase subunit sigma</fullName>
    </submittedName>
</protein>
<dbReference type="PANTHER" id="PTHR30603">
    <property type="entry name" value="RNA POLYMERASE SIGMA FACTOR RPO"/>
    <property type="match status" value="1"/>
</dbReference>
<organism evidence="9 10">
    <name type="scientific">candidate division TA06 bacterium</name>
    <dbReference type="NCBI Taxonomy" id="2250710"/>
    <lineage>
        <taxon>Bacteria</taxon>
        <taxon>Bacteria division TA06</taxon>
    </lineage>
</organism>
<dbReference type="Gene3D" id="1.10.601.10">
    <property type="entry name" value="RNA Polymerase Primary Sigma Factor"/>
    <property type="match status" value="1"/>
</dbReference>
<dbReference type="GO" id="GO:0016987">
    <property type="term" value="F:sigma factor activity"/>
    <property type="evidence" value="ECO:0007669"/>
    <property type="project" value="UniProtKB-KW"/>
</dbReference>
<dbReference type="CDD" id="cd06171">
    <property type="entry name" value="Sigma70_r4"/>
    <property type="match status" value="1"/>
</dbReference>
<dbReference type="InterPro" id="IPR013325">
    <property type="entry name" value="RNA_pol_sigma_r2"/>
</dbReference>
<dbReference type="PANTHER" id="PTHR30603:SF47">
    <property type="entry name" value="RNA POLYMERASE SIGMA FACTOR SIGD, CHLOROPLASTIC"/>
    <property type="match status" value="1"/>
</dbReference>
<feature type="domain" description="RNA polymerase sigma-70 region 3" evidence="6">
    <location>
        <begin position="131"/>
        <end position="184"/>
    </location>
</feature>
<keyword evidence="2" id="KW-0731">Sigma factor</keyword>